<accession>A0ABV8UJX5</accession>
<dbReference type="InterPro" id="IPR008258">
    <property type="entry name" value="Transglycosylase_SLT_dom_1"/>
</dbReference>
<dbReference type="EMBL" id="JBHSCW010000003">
    <property type="protein sequence ID" value="MFC4351344.1"/>
    <property type="molecule type" value="Genomic_DNA"/>
</dbReference>
<sequence>MSLMSLFLARSVTFLAIILVVLSAGAHASGNELSTSDRELLSQSLERIDQGAPEETRYVAANVDSPLAGKLIQWYRLLRYGDRQDFAEISAFLEENPDWPGQITLRRAAEKTMPEGMPPSERVAWFERYPPLSGEASLKYAQALAYTADGETIAREVRRIWRETNFSQSDEQEFHEEFSSHLREADHLARLERQTRAGQEQPALRTAARLSSGHEQLVRAQIKLARQEPGVDEAIHAVPDHLQDHDGLLYERARWRMRKDRIHDALPLLKRHDTSLGEASSERWWSLKHWAARDLLEDGHAREAYDLASSHGLQSGVGFAEGEFLSGWIALRFLNRPSDAYQHFERLHQGVTTEISRSRGAYWAGRAAEALGNAELAHRWFSTAAELDNNYYGQLAVAETGLMHESQEEMPTVTSEQRQSFLAGDLPRAIAILDGIERDDLSDYFFASLRLRAETGADYRLIAELGMKRGHTDQAVSTARRAAYNGINMPDYLYPIPAWIEESDPLAPILLALMRQESNFEVKAVSHAGARGVMQVMPGTAQQVAARMNIAYEPARLTSDPRYNIRLGRNYLEEMLDRYQGYLPLVLAAYNAGPHRASDWIERFGDPRDPDINAIDWVEQISFKETRNYVQRVSEAVIVYRRKLQRHSRLYDGLPHPPQTTRNLDAMAESGSAN</sequence>
<dbReference type="SUPFAM" id="SSF48435">
    <property type="entry name" value="Bacterial muramidases"/>
    <property type="match status" value="1"/>
</dbReference>
<dbReference type="PANTHER" id="PTHR37423:SF2">
    <property type="entry name" value="MEMBRANE-BOUND LYTIC MUREIN TRANSGLYCOSYLASE C"/>
    <property type="match status" value="1"/>
</dbReference>
<evidence type="ECO:0000259" key="5">
    <source>
        <dbReference type="Pfam" id="PF01464"/>
    </source>
</evidence>
<proteinExistence type="inferred from homology"/>
<dbReference type="InterPro" id="IPR023346">
    <property type="entry name" value="Lysozyme-like_dom_sf"/>
</dbReference>
<name>A0ABV8UJX5_9PROT</name>
<dbReference type="InterPro" id="IPR008939">
    <property type="entry name" value="Lytic_TGlycosylase_superhlx_U"/>
</dbReference>
<dbReference type="SUPFAM" id="SSF53955">
    <property type="entry name" value="Lysozyme-like"/>
    <property type="match status" value="1"/>
</dbReference>
<evidence type="ECO:0000256" key="1">
    <source>
        <dbReference type="ARBA" id="ARBA00007734"/>
    </source>
</evidence>
<keyword evidence="3" id="KW-0732">Signal</keyword>
<comment type="similarity">
    <text evidence="2">Belongs to the virb1 family.</text>
</comment>
<comment type="similarity">
    <text evidence="1">Belongs to the transglycosylase Slt family.</text>
</comment>
<evidence type="ECO:0000256" key="3">
    <source>
        <dbReference type="ARBA" id="ARBA00022729"/>
    </source>
</evidence>
<reference evidence="7" key="1">
    <citation type="journal article" date="2019" name="Int. J. Syst. Evol. Microbiol.">
        <title>The Global Catalogue of Microorganisms (GCM) 10K type strain sequencing project: providing services to taxonomists for standard genome sequencing and annotation.</title>
        <authorList>
            <consortium name="The Broad Institute Genomics Platform"/>
            <consortium name="The Broad Institute Genome Sequencing Center for Infectious Disease"/>
            <person name="Wu L."/>
            <person name="Ma J."/>
        </authorList>
    </citation>
    <scope>NUCLEOTIDE SEQUENCE [LARGE SCALE GENOMIC DNA]</scope>
    <source>
        <strain evidence="7">CECT 8472</strain>
    </source>
</reference>
<dbReference type="RefSeq" id="WP_382421679.1">
    <property type="nucleotide sequence ID" value="NZ_JBHSCW010000003.1"/>
</dbReference>
<protein>
    <submittedName>
        <fullName evidence="6">Lytic transglycosylase domain-containing protein</fullName>
    </submittedName>
</protein>
<dbReference type="CDD" id="cd13401">
    <property type="entry name" value="Slt70-like"/>
    <property type="match status" value="1"/>
</dbReference>
<evidence type="ECO:0000313" key="7">
    <source>
        <dbReference type="Proteomes" id="UP001595799"/>
    </source>
</evidence>
<dbReference type="Gene3D" id="1.25.20.10">
    <property type="entry name" value="Bacterial muramidases"/>
    <property type="match status" value="1"/>
</dbReference>
<dbReference type="Proteomes" id="UP001595799">
    <property type="component" value="Unassembled WGS sequence"/>
</dbReference>
<feature type="domain" description="Transglycosylase SLT" evidence="5">
    <location>
        <begin position="508"/>
        <end position="606"/>
    </location>
</feature>
<evidence type="ECO:0000256" key="2">
    <source>
        <dbReference type="ARBA" id="ARBA00009387"/>
    </source>
</evidence>
<comment type="caution">
    <text evidence="6">The sequence shown here is derived from an EMBL/GenBank/DDBJ whole genome shotgun (WGS) entry which is preliminary data.</text>
</comment>
<evidence type="ECO:0000256" key="4">
    <source>
        <dbReference type="SAM" id="MobiDB-lite"/>
    </source>
</evidence>
<organism evidence="6 7">
    <name type="scientific">Fodinicurvata halophila</name>
    <dbReference type="NCBI Taxonomy" id="1419723"/>
    <lineage>
        <taxon>Bacteria</taxon>
        <taxon>Pseudomonadati</taxon>
        <taxon>Pseudomonadota</taxon>
        <taxon>Alphaproteobacteria</taxon>
        <taxon>Rhodospirillales</taxon>
        <taxon>Rhodovibrionaceae</taxon>
        <taxon>Fodinicurvata</taxon>
    </lineage>
</organism>
<evidence type="ECO:0000313" key="6">
    <source>
        <dbReference type="EMBL" id="MFC4351344.1"/>
    </source>
</evidence>
<gene>
    <name evidence="6" type="ORF">ACFOW6_07300</name>
</gene>
<dbReference type="Gene3D" id="1.10.530.10">
    <property type="match status" value="1"/>
</dbReference>
<feature type="region of interest" description="Disordered" evidence="4">
    <location>
        <begin position="650"/>
        <end position="674"/>
    </location>
</feature>
<keyword evidence="7" id="KW-1185">Reference proteome</keyword>
<dbReference type="PANTHER" id="PTHR37423">
    <property type="entry name" value="SOLUBLE LYTIC MUREIN TRANSGLYCOSYLASE-RELATED"/>
    <property type="match status" value="1"/>
</dbReference>
<dbReference type="Pfam" id="PF01464">
    <property type="entry name" value="SLT"/>
    <property type="match status" value="1"/>
</dbReference>